<accession>A0ABQ9HDJ6</accession>
<protein>
    <submittedName>
        <fullName evidence="1">Uncharacterized protein</fullName>
    </submittedName>
</protein>
<proteinExistence type="predicted"/>
<organism evidence="1 2">
    <name type="scientific">Dryococelus australis</name>
    <dbReference type="NCBI Taxonomy" id="614101"/>
    <lineage>
        <taxon>Eukaryota</taxon>
        <taxon>Metazoa</taxon>
        <taxon>Ecdysozoa</taxon>
        <taxon>Arthropoda</taxon>
        <taxon>Hexapoda</taxon>
        <taxon>Insecta</taxon>
        <taxon>Pterygota</taxon>
        <taxon>Neoptera</taxon>
        <taxon>Polyneoptera</taxon>
        <taxon>Phasmatodea</taxon>
        <taxon>Verophasmatodea</taxon>
        <taxon>Anareolatae</taxon>
        <taxon>Phasmatidae</taxon>
        <taxon>Eurycanthinae</taxon>
        <taxon>Dryococelus</taxon>
    </lineage>
</organism>
<dbReference type="Proteomes" id="UP001159363">
    <property type="component" value="Chromosome 4"/>
</dbReference>
<keyword evidence="2" id="KW-1185">Reference proteome</keyword>
<name>A0ABQ9HDJ6_9NEOP</name>
<dbReference type="EMBL" id="JARBHB010000005">
    <property type="protein sequence ID" value="KAJ8882359.1"/>
    <property type="molecule type" value="Genomic_DNA"/>
</dbReference>
<evidence type="ECO:0000313" key="1">
    <source>
        <dbReference type="EMBL" id="KAJ8882359.1"/>
    </source>
</evidence>
<reference evidence="1 2" key="1">
    <citation type="submission" date="2023-02" db="EMBL/GenBank/DDBJ databases">
        <title>LHISI_Scaffold_Assembly.</title>
        <authorList>
            <person name="Stuart O.P."/>
            <person name="Cleave R."/>
            <person name="Magrath M.J.L."/>
            <person name="Mikheyev A.S."/>
        </authorList>
    </citation>
    <scope>NUCLEOTIDE SEQUENCE [LARGE SCALE GENOMIC DNA]</scope>
    <source>
        <strain evidence="1">Daus_M_001</strain>
        <tissue evidence="1">Leg muscle</tissue>
    </source>
</reference>
<sequence length="459" mass="50225">MYSCPTRNTACLYARWLSGYPALLPPKRSEFNPRSGHSGFSHVGNVQTMFSRGISHFPALSFRRCSILTSITLIGSQDLDICTRENQGAAPPGIEPVSPGWESCNLSQHTTKTSSADQGSNDRRMKVLISQHVQIWMTLCHANSPLNGAPTFCTDDEHTPAARGGRSQRSAPPTAEVCREIHPPPLPNLCDLQPHSTLHPRQHVFVASCTHIAATNNYRSSPIRIHVHPDDLIRRRNISRKVRTIADLETVSRCQVGERCQSQARVARVILPPRLSLEHIQEELLRGAADVVLMEGRESSTLRTHTPAKWRPCPAKFSNAVSQSAPGNIVASGRPANKAPFLILGYCAVNTPECVKTMQTLLIGDDFPGLLPFPRYRILSLGSRCKLHGEGGLGKESAMAFVREPFQHSPGVISENLNQDGRTGNLTRVFPNAGVSTSGENVTRLATAQGPQARLLMLS</sequence>
<evidence type="ECO:0000313" key="2">
    <source>
        <dbReference type="Proteomes" id="UP001159363"/>
    </source>
</evidence>
<comment type="caution">
    <text evidence="1">The sequence shown here is derived from an EMBL/GenBank/DDBJ whole genome shotgun (WGS) entry which is preliminary data.</text>
</comment>
<gene>
    <name evidence="1" type="ORF">PR048_014162</name>
</gene>